<name>M2QD18_9PSEU</name>
<comment type="caution">
    <text evidence="1">The sequence shown here is derived from an EMBL/GenBank/DDBJ whole genome shotgun (WGS) entry which is preliminary data.</text>
</comment>
<reference evidence="1 2" key="1">
    <citation type="submission" date="2012-10" db="EMBL/GenBank/DDBJ databases">
        <title>Genome assembly of Amycolatopsis azurea DSM 43854.</title>
        <authorList>
            <person name="Khatri I."/>
            <person name="Kaur I."/>
            <person name="Subramanian S."/>
            <person name="Mayilraj S."/>
        </authorList>
    </citation>
    <scope>NUCLEOTIDE SEQUENCE [LARGE SCALE GENOMIC DNA]</scope>
    <source>
        <strain evidence="1 2">DSM 43854</strain>
    </source>
</reference>
<proteinExistence type="predicted"/>
<dbReference type="EMBL" id="ANMG01000055">
    <property type="protein sequence ID" value="EMD24661.1"/>
    <property type="molecule type" value="Genomic_DNA"/>
</dbReference>
<organism evidence="1 2">
    <name type="scientific">Amycolatopsis azurea DSM 43854</name>
    <dbReference type="NCBI Taxonomy" id="1238180"/>
    <lineage>
        <taxon>Bacteria</taxon>
        <taxon>Bacillati</taxon>
        <taxon>Actinomycetota</taxon>
        <taxon>Actinomycetes</taxon>
        <taxon>Pseudonocardiales</taxon>
        <taxon>Pseudonocardiaceae</taxon>
        <taxon>Amycolatopsis</taxon>
    </lineage>
</organism>
<protein>
    <submittedName>
        <fullName evidence="1">Uncharacterized protein</fullName>
    </submittedName>
</protein>
<evidence type="ECO:0000313" key="2">
    <source>
        <dbReference type="Proteomes" id="UP000014137"/>
    </source>
</evidence>
<dbReference type="AlphaFoldDB" id="M2QD18"/>
<dbReference type="Proteomes" id="UP000014137">
    <property type="component" value="Unassembled WGS sequence"/>
</dbReference>
<accession>M2QD18</accession>
<gene>
    <name evidence="1" type="ORF">C791_5681</name>
</gene>
<evidence type="ECO:0000313" key="1">
    <source>
        <dbReference type="EMBL" id="EMD24661.1"/>
    </source>
</evidence>
<dbReference type="PATRIC" id="fig|1238180.3.peg.5597"/>
<sequence length="52" mass="5695">MFWLRSIATPVREGLLEGPRVREGPLPSAQPRKLDLRTLGRLVSGAADPEPS</sequence>